<gene>
    <name evidence="1" type="ORF">GIB67_034160</name>
</gene>
<evidence type="ECO:0000313" key="1">
    <source>
        <dbReference type="EMBL" id="KAF6145390.1"/>
    </source>
</evidence>
<evidence type="ECO:0000313" key="2">
    <source>
        <dbReference type="Proteomes" id="UP000541444"/>
    </source>
</evidence>
<keyword evidence="2" id="KW-1185">Reference proteome</keyword>
<sequence length="201" mass="22937">MNGIDKSYTTWYCHGEPFKDDDAILDPHVASSNPVTEDVPRMLDLVDNAFMRVQPEDLVPSTNDVSSDDANGNLEQKGTPYFLGQVQCEQARKWVLESCDDVDEWKEKYKVCKDAISSKGERRRGNTRTAKPLNFIPWLREQLENKDMSTLKRLAIGLDFNVEIINLESKQFRHMLRSPTFLLAGTTPKGIWGKLSSVDRI</sequence>
<name>A0A7J7LS65_9MAGN</name>
<accession>A0A7J7LS65</accession>
<reference evidence="1 2" key="1">
    <citation type="journal article" date="2020" name="IScience">
        <title>Genome Sequencing of the Endangered Kingdonia uniflora (Circaeasteraceae, Ranunculales) Reveals Potential Mechanisms of Evolutionary Specialization.</title>
        <authorList>
            <person name="Sun Y."/>
            <person name="Deng T."/>
            <person name="Zhang A."/>
            <person name="Moore M.J."/>
            <person name="Landis J.B."/>
            <person name="Lin N."/>
            <person name="Zhang H."/>
            <person name="Zhang X."/>
            <person name="Huang J."/>
            <person name="Zhang X."/>
            <person name="Sun H."/>
            <person name="Wang H."/>
        </authorList>
    </citation>
    <scope>NUCLEOTIDE SEQUENCE [LARGE SCALE GENOMIC DNA]</scope>
    <source>
        <strain evidence="1">TB1705</strain>
        <tissue evidence="1">Leaf</tissue>
    </source>
</reference>
<dbReference type="EMBL" id="JACGCM010002067">
    <property type="protein sequence ID" value="KAF6145390.1"/>
    <property type="molecule type" value="Genomic_DNA"/>
</dbReference>
<proteinExistence type="predicted"/>
<organism evidence="1 2">
    <name type="scientific">Kingdonia uniflora</name>
    <dbReference type="NCBI Taxonomy" id="39325"/>
    <lineage>
        <taxon>Eukaryota</taxon>
        <taxon>Viridiplantae</taxon>
        <taxon>Streptophyta</taxon>
        <taxon>Embryophyta</taxon>
        <taxon>Tracheophyta</taxon>
        <taxon>Spermatophyta</taxon>
        <taxon>Magnoliopsida</taxon>
        <taxon>Ranunculales</taxon>
        <taxon>Circaeasteraceae</taxon>
        <taxon>Kingdonia</taxon>
    </lineage>
</organism>
<dbReference type="Proteomes" id="UP000541444">
    <property type="component" value="Unassembled WGS sequence"/>
</dbReference>
<comment type="caution">
    <text evidence="1">The sequence shown here is derived from an EMBL/GenBank/DDBJ whole genome shotgun (WGS) entry which is preliminary data.</text>
</comment>
<dbReference type="AlphaFoldDB" id="A0A7J7LS65"/>
<dbReference type="OrthoDB" id="10568115at2759"/>
<protein>
    <submittedName>
        <fullName evidence="1">Uncharacterized protein</fullName>
    </submittedName>
</protein>